<organism evidence="1 2">
    <name type="scientific">Mollisia scopiformis</name>
    <name type="common">Conifer needle endophyte fungus</name>
    <name type="synonym">Phialocephala scopiformis</name>
    <dbReference type="NCBI Taxonomy" id="149040"/>
    <lineage>
        <taxon>Eukaryota</taxon>
        <taxon>Fungi</taxon>
        <taxon>Dikarya</taxon>
        <taxon>Ascomycota</taxon>
        <taxon>Pezizomycotina</taxon>
        <taxon>Leotiomycetes</taxon>
        <taxon>Helotiales</taxon>
        <taxon>Mollisiaceae</taxon>
        <taxon>Mollisia</taxon>
    </lineage>
</organism>
<protein>
    <submittedName>
        <fullName evidence="1">Uncharacterized protein</fullName>
    </submittedName>
</protein>
<dbReference type="Proteomes" id="UP000070700">
    <property type="component" value="Unassembled WGS sequence"/>
</dbReference>
<dbReference type="EMBL" id="KQ947425">
    <property type="protein sequence ID" value="KUJ12132.1"/>
    <property type="molecule type" value="Genomic_DNA"/>
</dbReference>
<dbReference type="InParanoid" id="A0A194WX22"/>
<proteinExistence type="predicted"/>
<dbReference type="KEGG" id="psco:LY89DRAFT_222764"/>
<dbReference type="AlphaFoldDB" id="A0A194WX22"/>
<sequence>MYRVGKRKAFKDSALRGSICCFTFLVAPVPVSRVPSPPNRSSLQKNGPQDAQIIMLEPKPLFNARFATHNFEVDHFTHLCSNFTVMHHIQEDSNIAEHVSIVKPREDSLQTSDNKVIPKPSSLNTSPFTLPFLLCMPIFSASVHSPSQPL</sequence>
<reference evidence="1 2" key="1">
    <citation type="submission" date="2015-10" db="EMBL/GenBank/DDBJ databases">
        <title>Full genome of DAOMC 229536 Phialocephala scopiformis, a fungal endophyte of spruce producing the potent anti-insectan compound rugulosin.</title>
        <authorList>
            <consortium name="DOE Joint Genome Institute"/>
            <person name="Walker A.K."/>
            <person name="Frasz S.L."/>
            <person name="Seifert K.A."/>
            <person name="Miller J.D."/>
            <person name="Mondo S.J."/>
            <person name="Labutti K."/>
            <person name="Lipzen A."/>
            <person name="Dockter R."/>
            <person name="Kennedy M."/>
            <person name="Grigoriev I.V."/>
            <person name="Spatafora J.W."/>
        </authorList>
    </citation>
    <scope>NUCLEOTIDE SEQUENCE [LARGE SCALE GENOMIC DNA]</scope>
    <source>
        <strain evidence="1 2">CBS 120377</strain>
    </source>
</reference>
<evidence type="ECO:0000313" key="1">
    <source>
        <dbReference type="EMBL" id="KUJ12132.1"/>
    </source>
</evidence>
<gene>
    <name evidence="1" type="ORF">LY89DRAFT_222764</name>
</gene>
<evidence type="ECO:0000313" key="2">
    <source>
        <dbReference type="Proteomes" id="UP000070700"/>
    </source>
</evidence>
<dbReference type="RefSeq" id="XP_018066487.1">
    <property type="nucleotide sequence ID" value="XM_018205965.1"/>
</dbReference>
<keyword evidence="2" id="KW-1185">Reference proteome</keyword>
<dbReference type="GeneID" id="28815691"/>
<accession>A0A194WX22</accession>
<name>A0A194WX22_MOLSC</name>